<sequence>MNYDDYRWLSGVFLNGFLHWILSIHSKPVIVAFSLADKKLSKLPPPNLYNEAEIVSDVDAKLVVLGEKLAIFNDVKGDVRLMNEYGL</sequence>
<proteinExistence type="predicted"/>
<evidence type="ECO:0000313" key="1">
    <source>
        <dbReference type="EMBL" id="PWA34768.1"/>
    </source>
</evidence>
<organism evidence="1 2">
    <name type="scientific">Artemisia annua</name>
    <name type="common">Sweet wormwood</name>
    <dbReference type="NCBI Taxonomy" id="35608"/>
    <lineage>
        <taxon>Eukaryota</taxon>
        <taxon>Viridiplantae</taxon>
        <taxon>Streptophyta</taxon>
        <taxon>Embryophyta</taxon>
        <taxon>Tracheophyta</taxon>
        <taxon>Spermatophyta</taxon>
        <taxon>Magnoliopsida</taxon>
        <taxon>eudicotyledons</taxon>
        <taxon>Gunneridae</taxon>
        <taxon>Pentapetalae</taxon>
        <taxon>asterids</taxon>
        <taxon>campanulids</taxon>
        <taxon>Asterales</taxon>
        <taxon>Asteraceae</taxon>
        <taxon>Asteroideae</taxon>
        <taxon>Anthemideae</taxon>
        <taxon>Artemisiinae</taxon>
        <taxon>Artemisia</taxon>
    </lineage>
</organism>
<comment type="caution">
    <text evidence="1">The sequence shown here is derived from an EMBL/GenBank/DDBJ whole genome shotgun (WGS) entry which is preliminary data.</text>
</comment>
<dbReference type="AlphaFoldDB" id="A0A2U1KDF9"/>
<dbReference type="OrthoDB" id="591557at2759"/>
<name>A0A2U1KDF9_ARTAN</name>
<evidence type="ECO:0000313" key="2">
    <source>
        <dbReference type="Proteomes" id="UP000245207"/>
    </source>
</evidence>
<protein>
    <submittedName>
        <fullName evidence="1">F-box associated interaction domain-containing protein</fullName>
    </submittedName>
</protein>
<dbReference type="STRING" id="35608.A0A2U1KDF9"/>
<dbReference type="Proteomes" id="UP000245207">
    <property type="component" value="Unassembled WGS sequence"/>
</dbReference>
<reference evidence="1 2" key="1">
    <citation type="journal article" date="2018" name="Mol. Plant">
        <title>The genome of Artemisia annua provides insight into the evolution of Asteraceae family and artemisinin biosynthesis.</title>
        <authorList>
            <person name="Shen Q."/>
            <person name="Zhang L."/>
            <person name="Liao Z."/>
            <person name="Wang S."/>
            <person name="Yan T."/>
            <person name="Shi P."/>
            <person name="Liu M."/>
            <person name="Fu X."/>
            <person name="Pan Q."/>
            <person name="Wang Y."/>
            <person name="Lv Z."/>
            <person name="Lu X."/>
            <person name="Zhang F."/>
            <person name="Jiang W."/>
            <person name="Ma Y."/>
            <person name="Chen M."/>
            <person name="Hao X."/>
            <person name="Li L."/>
            <person name="Tang Y."/>
            <person name="Lv G."/>
            <person name="Zhou Y."/>
            <person name="Sun X."/>
            <person name="Brodelius P.E."/>
            <person name="Rose J.K.C."/>
            <person name="Tang K."/>
        </authorList>
    </citation>
    <scope>NUCLEOTIDE SEQUENCE [LARGE SCALE GENOMIC DNA]</scope>
    <source>
        <strain evidence="2">cv. Huhao1</strain>
        <tissue evidence="1">Leaf</tissue>
    </source>
</reference>
<gene>
    <name evidence="1" type="ORF">CTI12_AA616000</name>
</gene>
<keyword evidence="2" id="KW-1185">Reference proteome</keyword>
<dbReference type="EMBL" id="PKPP01021600">
    <property type="protein sequence ID" value="PWA34768.1"/>
    <property type="molecule type" value="Genomic_DNA"/>
</dbReference>
<accession>A0A2U1KDF9</accession>